<comment type="caution">
    <text evidence="2">The sequence shown here is derived from an EMBL/GenBank/DDBJ whole genome shotgun (WGS) entry which is preliminary data.</text>
</comment>
<accession>A0ABR0MDU0</accession>
<dbReference type="EMBL" id="JARKNE010000013">
    <property type="protein sequence ID" value="KAK5771255.1"/>
    <property type="molecule type" value="Genomic_DNA"/>
</dbReference>
<evidence type="ECO:0000256" key="1">
    <source>
        <dbReference type="SAM" id="MobiDB-lite"/>
    </source>
</evidence>
<keyword evidence="3" id="KW-1185">Reference proteome</keyword>
<evidence type="ECO:0000313" key="3">
    <source>
        <dbReference type="Proteomes" id="UP001358586"/>
    </source>
</evidence>
<name>A0ABR0MDU0_GOSAR</name>
<gene>
    <name evidence="2" type="ORF">PVK06_047445</name>
</gene>
<feature type="region of interest" description="Disordered" evidence="1">
    <location>
        <begin position="64"/>
        <end position="91"/>
    </location>
</feature>
<protein>
    <submittedName>
        <fullName evidence="2">Uncharacterized protein</fullName>
    </submittedName>
</protein>
<dbReference type="Proteomes" id="UP001358586">
    <property type="component" value="Chromosome 13"/>
</dbReference>
<reference evidence="2 3" key="1">
    <citation type="submission" date="2023-03" db="EMBL/GenBank/DDBJ databases">
        <title>WGS of Gossypium arboreum.</title>
        <authorList>
            <person name="Yu D."/>
        </authorList>
    </citation>
    <scope>NUCLEOTIDE SEQUENCE [LARGE SCALE GENOMIC DNA]</scope>
    <source>
        <tissue evidence="2">Leaf</tissue>
    </source>
</reference>
<organism evidence="2 3">
    <name type="scientific">Gossypium arboreum</name>
    <name type="common">Tree cotton</name>
    <name type="synonym">Gossypium nanking</name>
    <dbReference type="NCBI Taxonomy" id="29729"/>
    <lineage>
        <taxon>Eukaryota</taxon>
        <taxon>Viridiplantae</taxon>
        <taxon>Streptophyta</taxon>
        <taxon>Embryophyta</taxon>
        <taxon>Tracheophyta</taxon>
        <taxon>Spermatophyta</taxon>
        <taxon>Magnoliopsida</taxon>
        <taxon>eudicotyledons</taxon>
        <taxon>Gunneridae</taxon>
        <taxon>Pentapetalae</taxon>
        <taxon>rosids</taxon>
        <taxon>malvids</taxon>
        <taxon>Malvales</taxon>
        <taxon>Malvaceae</taxon>
        <taxon>Malvoideae</taxon>
        <taxon>Gossypium</taxon>
    </lineage>
</organism>
<evidence type="ECO:0000313" key="2">
    <source>
        <dbReference type="EMBL" id="KAK5771255.1"/>
    </source>
</evidence>
<proteinExistence type="predicted"/>
<sequence length="91" mass="10424">MQWKISQMDGKIDARLETYLQGFKNYFKGEIKFELQTLRSELHGLFEQYFGSLIVPSSVAAQDRRKGVMESRSPPPGFPPKSHTILPNPLL</sequence>